<evidence type="ECO:0000256" key="3">
    <source>
        <dbReference type="ARBA" id="ARBA00022475"/>
    </source>
</evidence>
<evidence type="ECO:0000256" key="2">
    <source>
        <dbReference type="ARBA" id="ARBA00008685"/>
    </source>
</evidence>
<dbReference type="SUPFAM" id="SSF53850">
    <property type="entry name" value="Periplasmic binding protein-like II"/>
    <property type="match status" value="1"/>
</dbReference>
<evidence type="ECO:0000256" key="7">
    <source>
        <dbReference type="ARBA" id="ARBA00023170"/>
    </source>
</evidence>
<keyword evidence="12" id="KW-1185">Reference proteome</keyword>
<dbReference type="GO" id="GO:0050906">
    <property type="term" value="P:detection of stimulus involved in sensory perception"/>
    <property type="evidence" value="ECO:0007669"/>
    <property type="project" value="UniProtKB-ARBA"/>
</dbReference>
<comment type="caution">
    <text evidence="11">The sequence shown here is derived from an EMBL/GenBank/DDBJ whole genome shotgun (WGS) entry which is preliminary data.</text>
</comment>
<proteinExistence type="inferred from homology"/>
<dbReference type="EMBL" id="JARAKH010000033">
    <property type="protein sequence ID" value="KAK8385357.1"/>
    <property type="molecule type" value="Genomic_DNA"/>
</dbReference>
<dbReference type="GO" id="GO:0005886">
    <property type="term" value="C:plasma membrane"/>
    <property type="evidence" value="ECO:0007669"/>
    <property type="project" value="UniProtKB-SubCell"/>
</dbReference>
<sequence>MVAFMWLYVIIITTGYSSNLTAFLTVQRRPSSIETIRELYESKIPVVGLGEYFKYNMMQSVNKYVQGLAQNYRIVFSVEEQDALITQGMGVGIQGRKYLQYIIKKEYSPRGIPTVRILKECFMPHSLALGLQVHSPLKMQFDKVVSIVVESGLVNIWFQKSLSRSIKVGVNLIIQGGVRSRYTSLSPVESHARDLCKYNTYYCFIAVSLCLGQLYEE</sequence>
<feature type="domain" description="Ionotropic glutamate receptor C-terminal" evidence="10">
    <location>
        <begin position="1"/>
        <end position="97"/>
    </location>
</feature>
<dbReference type="InterPro" id="IPR001320">
    <property type="entry name" value="Iontro_rcpt_C"/>
</dbReference>
<keyword evidence="7" id="KW-0675">Receptor</keyword>
<organism evidence="11 12">
    <name type="scientific">Scylla paramamosain</name>
    <name type="common">Mud crab</name>
    <dbReference type="NCBI Taxonomy" id="85552"/>
    <lineage>
        <taxon>Eukaryota</taxon>
        <taxon>Metazoa</taxon>
        <taxon>Ecdysozoa</taxon>
        <taxon>Arthropoda</taxon>
        <taxon>Crustacea</taxon>
        <taxon>Multicrustacea</taxon>
        <taxon>Malacostraca</taxon>
        <taxon>Eumalacostraca</taxon>
        <taxon>Eucarida</taxon>
        <taxon>Decapoda</taxon>
        <taxon>Pleocyemata</taxon>
        <taxon>Brachyura</taxon>
        <taxon>Eubrachyura</taxon>
        <taxon>Portunoidea</taxon>
        <taxon>Portunidae</taxon>
        <taxon>Portuninae</taxon>
        <taxon>Scylla</taxon>
    </lineage>
</organism>
<keyword evidence="3" id="KW-1003">Cell membrane</keyword>
<evidence type="ECO:0000256" key="5">
    <source>
        <dbReference type="ARBA" id="ARBA00022989"/>
    </source>
</evidence>
<dbReference type="Proteomes" id="UP001487740">
    <property type="component" value="Unassembled WGS sequence"/>
</dbReference>
<evidence type="ECO:0000313" key="11">
    <source>
        <dbReference type="EMBL" id="KAK8385357.1"/>
    </source>
</evidence>
<keyword evidence="6 9" id="KW-0472">Membrane</keyword>
<gene>
    <name evidence="11" type="ORF">O3P69_012292</name>
</gene>
<protein>
    <recommendedName>
        <fullName evidence="10">Ionotropic glutamate receptor C-terminal domain-containing protein</fullName>
    </recommendedName>
</protein>
<dbReference type="Pfam" id="PF00060">
    <property type="entry name" value="Lig_chan"/>
    <property type="match status" value="1"/>
</dbReference>
<dbReference type="InterPro" id="IPR052192">
    <property type="entry name" value="Insect_Ionotropic_Sensory_Rcpt"/>
</dbReference>
<dbReference type="PANTHER" id="PTHR42643:SF24">
    <property type="entry name" value="IONOTROPIC RECEPTOR 60A"/>
    <property type="match status" value="1"/>
</dbReference>
<dbReference type="AlphaFoldDB" id="A0AAW0TFI9"/>
<keyword evidence="4 9" id="KW-0812">Transmembrane</keyword>
<evidence type="ECO:0000256" key="1">
    <source>
        <dbReference type="ARBA" id="ARBA00004651"/>
    </source>
</evidence>
<comment type="similarity">
    <text evidence="2">Belongs to the glutamate-gated ion channel (TC 1.A.10.1) family.</text>
</comment>
<evidence type="ECO:0000256" key="9">
    <source>
        <dbReference type="SAM" id="Phobius"/>
    </source>
</evidence>
<dbReference type="Gene3D" id="1.10.287.70">
    <property type="match status" value="1"/>
</dbReference>
<comment type="subcellular location">
    <subcellularLocation>
        <location evidence="1">Cell membrane</location>
        <topology evidence="1">Multi-pass membrane protein</topology>
    </subcellularLocation>
</comment>
<dbReference type="GO" id="GO:0015276">
    <property type="term" value="F:ligand-gated monoatomic ion channel activity"/>
    <property type="evidence" value="ECO:0007669"/>
    <property type="project" value="InterPro"/>
</dbReference>
<dbReference type="PANTHER" id="PTHR42643">
    <property type="entry name" value="IONOTROPIC RECEPTOR 20A-RELATED"/>
    <property type="match status" value="1"/>
</dbReference>
<name>A0AAW0TFI9_SCYPA</name>
<feature type="transmembrane region" description="Helical" evidence="9">
    <location>
        <begin position="6"/>
        <end position="26"/>
    </location>
</feature>
<reference evidence="11 12" key="1">
    <citation type="submission" date="2023-03" db="EMBL/GenBank/DDBJ databases">
        <title>High-quality genome of Scylla paramamosain provides insights in environmental adaptation.</title>
        <authorList>
            <person name="Zhang L."/>
        </authorList>
    </citation>
    <scope>NUCLEOTIDE SEQUENCE [LARGE SCALE GENOMIC DNA]</scope>
    <source>
        <strain evidence="11">LZ_2023a</strain>
        <tissue evidence="11">Muscle</tissue>
    </source>
</reference>
<evidence type="ECO:0000259" key="10">
    <source>
        <dbReference type="Pfam" id="PF00060"/>
    </source>
</evidence>
<evidence type="ECO:0000256" key="6">
    <source>
        <dbReference type="ARBA" id="ARBA00023136"/>
    </source>
</evidence>
<evidence type="ECO:0000256" key="4">
    <source>
        <dbReference type="ARBA" id="ARBA00022692"/>
    </source>
</evidence>
<accession>A0AAW0TFI9</accession>
<keyword evidence="8" id="KW-0325">Glycoprotein</keyword>
<keyword evidence="5 9" id="KW-1133">Transmembrane helix</keyword>
<evidence type="ECO:0000313" key="12">
    <source>
        <dbReference type="Proteomes" id="UP001487740"/>
    </source>
</evidence>
<evidence type="ECO:0000256" key="8">
    <source>
        <dbReference type="ARBA" id="ARBA00023180"/>
    </source>
</evidence>